<gene>
    <name evidence="3" type="ORF">VTK73DRAFT_8982</name>
</gene>
<proteinExistence type="predicted"/>
<dbReference type="PROSITE" id="PS51043">
    <property type="entry name" value="DDHD"/>
    <property type="match status" value="1"/>
</dbReference>
<evidence type="ECO:0000256" key="1">
    <source>
        <dbReference type="SAM" id="MobiDB-lite"/>
    </source>
</evidence>
<feature type="region of interest" description="Disordered" evidence="1">
    <location>
        <begin position="455"/>
        <end position="477"/>
    </location>
</feature>
<dbReference type="InterPro" id="IPR029058">
    <property type="entry name" value="AB_hydrolase_fold"/>
</dbReference>
<organism evidence="3 4">
    <name type="scientific">Phialemonium thermophilum</name>
    <dbReference type="NCBI Taxonomy" id="223376"/>
    <lineage>
        <taxon>Eukaryota</taxon>
        <taxon>Fungi</taxon>
        <taxon>Dikarya</taxon>
        <taxon>Ascomycota</taxon>
        <taxon>Pezizomycotina</taxon>
        <taxon>Sordariomycetes</taxon>
        <taxon>Sordariomycetidae</taxon>
        <taxon>Cephalothecales</taxon>
        <taxon>Cephalothecaceae</taxon>
        <taxon>Phialemonium</taxon>
    </lineage>
</organism>
<reference evidence="3 4" key="1">
    <citation type="journal article" date="2024" name="Commun. Biol.">
        <title>Comparative genomic analysis of thermophilic fungi reveals convergent evolutionary adaptations and gene losses.</title>
        <authorList>
            <person name="Steindorff A.S."/>
            <person name="Aguilar-Pontes M.V."/>
            <person name="Robinson A.J."/>
            <person name="Andreopoulos B."/>
            <person name="LaButti K."/>
            <person name="Kuo A."/>
            <person name="Mondo S."/>
            <person name="Riley R."/>
            <person name="Otillar R."/>
            <person name="Haridas S."/>
            <person name="Lipzen A."/>
            <person name="Grimwood J."/>
            <person name="Schmutz J."/>
            <person name="Clum A."/>
            <person name="Reid I.D."/>
            <person name="Moisan M.C."/>
            <person name="Butler G."/>
            <person name="Nguyen T.T.M."/>
            <person name="Dewar K."/>
            <person name="Conant G."/>
            <person name="Drula E."/>
            <person name="Henrissat B."/>
            <person name="Hansel C."/>
            <person name="Singer S."/>
            <person name="Hutchinson M.I."/>
            <person name="de Vries R.P."/>
            <person name="Natvig D.O."/>
            <person name="Powell A.J."/>
            <person name="Tsang A."/>
            <person name="Grigoriev I.V."/>
        </authorList>
    </citation>
    <scope>NUCLEOTIDE SEQUENCE [LARGE SCALE GENOMIC DNA]</scope>
    <source>
        <strain evidence="3 4">ATCC 24622</strain>
    </source>
</reference>
<dbReference type="SMART" id="SM01127">
    <property type="entry name" value="DDHD"/>
    <property type="match status" value="1"/>
</dbReference>
<comment type="caution">
    <text evidence="3">The sequence shown here is derived from an EMBL/GenBank/DDBJ whole genome shotgun (WGS) entry which is preliminary data.</text>
</comment>
<dbReference type="InterPro" id="IPR058055">
    <property type="entry name" value="PA-PLA1"/>
</dbReference>
<dbReference type="SUPFAM" id="SSF53474">
    <property type="entry name" value="alpha/beta-Hydrolases"/>
    <property type="match status" value="1"/>
</dbReference>
<protein>
    <recommendedName>
        <fullName evidence="2">DDHD domain-containing protein</fullName>
    </recommendedName>
</protein>
<evidence type="ECO:0000259" key="2">
    <source>
        <dbReference type="PROSITE" id="PS51043"/>
    </source>
</evidence>
<evidence type="ECO:0000313" key="4">
    <source>
        <dbReference type="Proteomes" id="UP001586593"/>
    </source>
</evidence>
<sequence>MGTERIVMSTDSDHTYGPECRLAPVSNPPVDSWLEGIPPLKAHFFYSSPFPIDDPLSTPPIGGATDPKTAKAPFRPFSRGDSNDLERAWLSLASEECRKDHVRALYDRKNGTSALGPETKQRVHSIVHRLAIKHKEKHDREGEPPSASLTSPTTLPEGAVVVCCPELLIDASAELRNEVCSLWREQQSALDQDHIAGLVMAELQHLRPNAGSRIDGVHSSIGPEAIVERMSSVLHSTPSRTPTPVDTSRTNQFGFEHGQSSLASLAGNAEPPISSTDLHPAIPVRPPVVDDGISGKPFVRVGADDTIRTSPPASLPKWPPSEAHPPSELSTHRDQSKEPVCVHQEPVIPAQMNHVVSAKSSIDVTVGISRLHMVSLPVLQMKPIYWSPLNDIAIVMRATWFYRDDMSPVEPAVANQLEAGYRELRPWTETWGDELRSALDVGAIGEEKISHKLWPDHLPNKSKSRSRLERSSEPSISSDPFCAARCYEGEAALVGTLEAVQQVRKGSKKNDESRSYSNYDVIYKDGCSAFLLKPSLKPSAYYGRKPLAKISKGATVGIPVVRGFDFGTWERLHENKSSSSTRKHRFDLRRFSERPTTSGACPGCREEKDRGQVTDLVLVAHGIGQKIAERVESFHFTHAVNGFRRAVNVELQSDAVLSVLRKGQRGIMVLPVNWRHVLSFEEGGPATEEDREANMPDRFGLKDIEPDTIPAVRSMISDVMFDIPFYMSHYKPKMIAALVGEANRVYRLWCRNNPGFVDNGRVHLIAHSLGSVMAVEILSKQPTRVSPLDLTRPTPATDQFEFDTTNLFFLGSPAGFFLLLERGSLMPRRGRLKPDADPSDVVARDVVGDSGMFGCLAVDNIYNILAREDPIAYLLNGTIDPKYAASLKVAYVPSITTSFLQVIGNAVRGAVGAPVATAPTISSSSAAATAGFTGTTESRARTLPSQLELEVHDFTREEIAERKAYLLNDNGQIDYYLRSGGGPLEIQYLNMLSAHTSYWVNQDLVRMLCMEIGRRPGRTNSLPAMRAVKATKRSIPGVK</sequence>
<dbReference type="EMBL" id="JAZHXJ010000070">
    <property type="protein sequence ID" value="KAL1876905.1"/>
    <property type="molecule type" value="Genomic_DNA"/>
</dbReference>
<keyword evidence="4" id="KW-1185">Reference proteome</keyword>
<dbReference type="PANTHER" id="PTHR23509">
    <property type="entry name" value="PA-PL1 PHOSPHOLIPASE FAMILY"/>
    <property type="match status" value="1"/>
</dbReference>
<dbReference type="Proteomes" id="UP001586593">
    <property type="component" value="Unassembled WGS sequence"/>
</dbReference>
<evidence type="ECO:0000313" key="3">
    <source>
        <dbReference type="EMBL" id="KAL1876905.1"/>
    </source>
</evidence>
<name>A0ABR3XMC3_9PEZI</name>
<feature type="region of interest" description="Disordered" evidence="1">
    <location>
        <begin position="134"/>
        <end position="153"/>
    </location>
</feature>
<feature type="domain" description="DDHD" evidence="2">
    <location>
        <begin position="800"/>
        <end position="1014"/>
    </location>
</feature>
<accession>A0ABR3XMC3</accession>
<dbReference type="Pfam" id="PF02862">
    <property type="entry name" value="DDHD"/>
    <property type="match status" value="2"/>
</dbReference>
<dbReference type="InterPro" id="IPR004177">
    <property type="entry name" value="DDHD_dom"/>
</dbReference>
<feature type="compositionally biased region" description="Pro residues" evidence="1">
    <location>
        <begin position="313"/>
        <end position="323"/>
    </location>
</feature>
<feature type="region of interest" description="Disordered" evidence="1">
    <location>
        <begin position="303"/>
        <end position="338"/>
    </location>
</feature>
<dbReference type="PANTHER" id="PTHR23509:SF6">
    <property type="entry name" value="PHOSPHOLIPASE C1020.13C-RELATED"/>
    <property type="match status" value="1"/>
</dbReference>